<dbReference type="AlphaFoldDB" id="A0A8J2UFC8"/>
<dbReference type="Gene3D" id="3.40.710.10">
    <property type="entry name" value="DD-peptidase/beta-lactamase superfamily"/>
    <property type="match status" value="2"/>
</dbReference>
<keyword evidence="4" id="KW-0121">Carboxypeptidase</keyword>
<accession>A0A8J2UFC8</accession>
<evidence type="ECO:0000256" key="2">
    <source>
        <dbReference type="ARBA" id="ARBA00022801"/>
    </source>
</evidence>
<dbReference type="InterPro" id="IPR000667">
    <property type="entry name" value="Peptidase_S13"/>
</dbReference>
<keyword evidence="5" id="KW-1185">Reference proteome</keyword>
<sequence>MNKLIIVLLFLAVCCSQACTPAHTATASTPSKDPIQQFTEETLLRQPGLLPAQVGICLYDPATATYKYNYQGDKYFIPASNTKLFSLYAGMKYLGDSLMGMRYRVTDTALFIIPAGDPTLLHPAYPDQPAIRFLQKAHRNLYLTPGNWQDRPLGRGWAWDDYNDDYMPERSAFPVYGNLIRWMQDTISGSFFSIPDIDWPVRFSPDSSKQGFSVRRDYHNNVFTITEGKSRVLEQDVPFITDGIASAALLLKDTVGKPVGVRQLVPGSGKDGVVYSRPVDSLFRPMMYNSDNFFAEQTLLMVGNQLLEKMNDARVIDTLLNGELKGLPQRPIWVDGCGLSRNDLFTPQDFVWLLDKMSKEFGLARMEGILPTGGKGTLSNYYKADSGYIYAKTGSLSGVVALSGYLLTKKNHLLLFSILINNYTGSGVAVRRQMEQWIHHIRDTY</sequence>
<dbReference type="GO" id="GO:0006508">
    <property type="term" value="P:proteolysis"/>
    <property type="evidence" value="ECO:0007669"/>
    <property type="project" value="InterPro"/>
</dbReference>
<reference evidence="4" key="2">
    <citation type="submission" date="2020-09" db="EMBL/GenBank/DDBJ databases">
        <authorList>
            <person name="Sun Q."/>
            <person name="Zhou Y."/>
        </authorList>
    </citation>
    <scope>NUCLEOTIDE SEQUENCE</scope>
    <source>
        <strain evidence="4">CGMCC 1.15448</strain>
    </source>
</reference>
<dbReference type="Pfam" id="PF02113">
    <property type="entry name" value="Peptidase_S13"/>
    <property type="match status" value="2"/>
</dbReference>
<proteinExistence type="inferred from homology"/>
<dbReference type="EMBL" id="BMJC01000004">
    <property type="protein sequence ID" value="GGB09294.1"/>
    <property type="molecule type" value="Genomic_DNA"/>
</dbReference>
<dbReference type="InterPro" id="IPR012338">
    <property type="entry name" value="Beta-lactam/transpept-like"/>
</dbReference>
<dbReference type="GO" id="GO:0004185">
    <property type="term" value="F:serine-type carboxypeptidase activity"/>
    <property type="evidence" value="ECO:0007669"/>
    <property type="project" value="InterPro"/>
</dbReference>
<comment type="caution">
    <text evidence="4">The sequence shown here is derived from an EMBL/GenBank/DDBJ whole genome shotgun (WGS) entry which is preliminary data.</text>
</comment>
<evidence type="ECO:0000256" key="3">
    <source>
        <dbReference type="SAM" id="SignalP"/>
    </source>
</evidence>
<comment type="similarity">
    <text evidence="1">Belongs to the peptidase S13 family.</text>
</comment>
<dbReference type="PANTHER" id="PTHR30023:SF0">
    <property type="entry name" value="PENICILLIN-SENSITIVE CARBOXYPEPTIDASE A"/>
    <property type="match status" value="1"/>
</dbReference>
<protein>
    <submittedName>
        <fullName evidence="4">D-alanyl-D-alanine carboxypeptidase</fullName>
    </submittedName>
</protein>
<dbReference type="PRINTS" id="PR00922">
    <property type="entry name" value="DADACBPTASE3"/>
</dbReference>
<dbReference type="PANTHER" id="PTHR30023">
    <property type="entry name" value="D-ALANYL-D-ALANINE CARBOXYPEPTIDASE"/>
    <property type="match status" value="1"/>
</dbReference>
<evidence type="ECO:0000313" key="4">
    <source>
        <dbReference type="EMBL" id="GGB09294.1"/>
    </source>
</evidence>
<evidence type="ECO:0000256" key="1">
    <source>
        <dbReference type="ARBA" id="ARBA00006096"/>
    </source>
</evidence>
<dbReference type="SUPFAM" id="SSF56601">
    <property type="entry name" value="beta-lactamase/transpeptidase-like"/>
    <property type="match status" value="1"/>
</dbReference>
<dbReference type="GO" id="GO:0000270">
    <property type="term" value="P:peptidoglycan metabolic process"/>
    <property type="evidence" value="ECO:0007669"/>
    <property type="project" value="TreeGrafter"/>
</dbReference>
<dbReference type="Proteomes" id="UP000607559">
    <property type="component" value="Unassembled WGS sequence"/>
</dbReference>
<dbReference type="RefSeq" id="WP_188934246.1">
    <property type="nucleotide sequence ID" value="NZ_BMJC01000004.1"/>
</dbReference>
<keyword evidence="4" id="KW-0645">Protease</keyword>
<feature type="chain" id="PRO_5035243188" evidence="3">
    <location>
        <begin position="19"/>
        <end position="445"/>
    </location>
</feature>
<keyword evidence="2" id="KW-0378">Hydrolase</keyword>
<organism evidence="4 5">
    <name type="scientific">Puia dinghuensis</name>
    <dbReference type="NCBI Taxonomy" id="1792502"/>
    <lineage>
        <taxon>Bacteria</taxon>
        <taxon>Pseudomonadati</taxon>
        <taxon>Bacteroidota</taxon>
        <taxon>Chitinophagia</taxon>
        <taxon>Chitinophagales</taxon>
        <taxon>Chitinophagaceae</taxon>
        <taxon>Puia</taxon>
    </lineage>
</organism>
<gene>
    <name evidence="4" type="primary">dacB1</name>
    <name evidence="4" type="ORF">GCM10011511_36020</name>
</gene>
<reference evidence="4" key="1">
    <citation type="journal article" date="2014" name="Int. J. Syst. Evol. Microbiol.">
        <title>Complete genome sequence of Corynebacterium casei LMG S-19264T (=DSM 44701T), isolated from a smear-ripened cheese.</title>
        <authorList>
            <consortium name="US DOE Joint Genome Institute (JGI-PGF)"/>
            <person name="Walter F."/>
            <person name="Albersmeier A."/>
            <person name="Kalinowski J."/>
            <person name="Ruckert C."/>
        </authorList>
    </citation>
    <scope>NUCLEOTIDE SEQUENCE</scope>
    <source>
        <strain evidence="4">CGMCC 1.15448</strain>
    </source>
</reference>
<keyword evidence="3" id="KW-0732">Signal</keyword>
<feature type="signal peptide" evidence="3">
    <location>
        <begin position="1"/>
        <end position="18"/>
    </location>
</feature>
<evidence type="ECO:0000313" key="5">
    <source>
        <dbReference type="Proteomes" id="UP000607559"/>
    </source>
</evidence>
<name>A0A8J2UFC8_9BACT</name>